<keyword evidence="2" id="KW-1185">Reference proteome</keyword>
<reference evidence="1 2" key="1">
    <citation type="submission" date="2020-08" db="EMBL/GenBank/DDBJ databases">
        <title>Sequencing the genomes of 1000 actinobacteria strains.</title>
        <authorList>
            <person name="Klenk H.-P."/>
        </authorList>
    </citation>
    <scope>NUCLEOTIDE SEQUENCE [LARGE SCALE GENOMIC DNA]</scope>
    <source>
        <strain evidence="1 2">DSM 22826</strain>
    </source>
</reference>
<comment type="caution">
    <text evidence="1">The sequence shown here is derived from an EMBL/GenBank/DDBJ whole genome shotgun (WGS) entry which is preliminary data.</text>
</comment>
<dbReference type="AlphaFoldDB" id="A0A839QPQ8"/>
<evidence type="ECO:0000313" key="1">
    <source>
        <dbReference type="EMBL" id="MBB2994071.1"/>
    </source>
</evidence>
<dbReference type="Proteomes" id="UP000523000">
    <property type="component" value="Unassembled WGS sequence"/>
</dbReference>
<accession>A0A839QPQ8</accession>
<sequence>MVARAAEGFAKVFAIIGVDGGPDSFFRICLCTAVSRLTYANNTGNKQLPTNEIEAFGGADEHAEPIMDEFGVVSTAFRLFPERWQPVFWYSEVAGTKPVAISPLLGFSANASSALACVPAEDCVMPIFHPLPP</sequence>
<dbReference type="RefSeq" id="WP_183509439.1">
    <property type="nucleotide sequence ID" value="NZ_BAABGK010000106.1"/>
</dbReference>
<name>A0A839QPQ8_9MICC</name>
<protein>
    <submittedName>
        <fullName evidence="1">Uncharacterized protein</fullName>
    </submittedName>
</protein>
<gene>
    <name evidence="1" type="ORF">E9229_000262</name>
</gene>
<proteinExistence type="predicted"/>
<organism evidence="1 2">
    <name type="scientific">Paeniglutamicibacter cryotolerans</name>
    <dbReference type="NCBI Taxonomy" id="670079"/>
    <lineage>
        <taxon>Bacteria</taxon>
        <taxon>Bacillati</taxon>
        <taxon>Actinomycetota</taxon>
        <taxon>Actinomycetes</taxon>
        <taxon>Micrococcales</taxon>
        <taxon>Micrococcaceae</taxon>
        <taxon>Paeniglutamicibacter</taxon>
    </lineage>
</organism>
<dbReference type="EMBL" id="JACHVS010000001">
    <property type="protein sequence ID" value="MBB2994071.1"/>
    <property type="molecule type" value="Genomic_DNA"/>
</dbReference>
<evidence type="ECO:0000313" key="2">
    <source>
        <dbReference type="Proteomes" id="UP000523000"/>
    </source>
</evidence>